<gene>
    <name evidence="2" type="ORF">QCO44_11640</name>
</gene>
<evidence type="ECO:0000313" key="3">
    <source>
        <dbReference type="Proteomes" id="UP001559623"/>
    </source>
</evidence>
<organism evidence="2 3">
    <name type="scientific">Selenomonas sputigena</name>
    <dbReference type="NCBI Taxonomy" id="69823"/>
    <lineage>
        <taxon>Bacteria</taxon>
        <taxon>Bacillati</taxon>
        <taxon>Bacillota</taxon>
        <taxon>Negativicutes</taxon>
        <taxon>Selenomonadales</taxon>
        <taxon>Selenomonadaceae</taxon>
        <taxon>Selenomonas</taxon>
    </lineage>
</organism>
<comment type="caution">
    <text evidence="2">The sequence shown here is derived from an EMBL/GenBank/DDBJ whole genome shotgun (WGS) entry which is preliminary data.</text>
</comment>
<accession>A0ABV3X7U2</accession>
<dbReference type="Proteomes" id="UP001559623">
    <property type="component" value="Unassembled WGS sequence"/>
</dbReference>
<evidence type="ECO:0000256" key="1">
    <source>
        <dbReference type="SAM" id="SignalP"/>
    </source>
</evidence>
<reference evidence="2 3" key="1">
    <citation type="submission" date="2023-04" db="EMBL/GenBank/DDBJ databases">
        <title>Genome Sequence of Selenomonas sputigena ATCC 33150.</title>
        <authorList>
            <person name="Miller D.P."/>
            <person name="Anvari S."/>
            <person name="Polson S.W."/>
            <person name="Macdonald M."/>
            <person name="Mcdowell J.V."/>
        </authorList>
    </citation>
    <scope>NUCLEOTIDE SEQUENCE [LARGE SCALE GENOMIC DNA]</scope>
    <source>
        <strain evidence="2 3">ATCC 33150</strain>
    </source>
</reference>
<evidence type="ECO:0000313" key="2">
    <source>
        <dbReference type="EMBL" id="MEX5286263.1"/>
    </source>
</evidence>
<keyword evidence="1" id="KW-0732">Signal</keyword>
<proteinExistence type="predicted"/>
<dbReference type="EMBL" id="JARVLH010000009">
    <property type="protein sequence ID" value="MEX5286263.1"/>
    <property type="molecule type" value="Genomic_DNA"/>
</dbReference>
<evidence type="ECO:0008006" key="4">
    <source>
        <dbReference type="Google" id="ProtNLM"/>
    </source>
</evidence>
<feature type="chain" id="PRO_5046593624" description="Lipoprotein" evidence="1">
    <location>
        <begin position="31"/>
        <end position="380"/>
    </location>
</feature>
<keyword evidence="3" id="KW-1185">Reference proteome</keyword>
<dbReference type="RefSeq" id="WP_368847981.1">
    <property type="nucleotide sequence ID" value="NZ_CP194411.1"/>
</dbReference>
<protein>
    <recommendedName>
        <fullName evidence="4">Lipoprotein</fullName>
    </recommendedName>
</protein>
<name>A0ABV3X7U2_9FIRM</name>
<feature type="signal peptide" evidence="1">
    <location>
        <begin position="1"/>
        <end position="30"/>
    </location>
</feature>
<sequence>MKKSLFRLAASAVCLFAALLLAGFAPQKDAAKSMEQFARAALQDDVKSLKAFGVERNLAGEEAAFESGFRESVGDLFSAEQIHRLYGAWHEAFARSRVGTRLIIEAGGKALVEVTFEVIDMQQLAKKQMLAEARKDVPKNPTKEELAEWMTKTFLKALRKIETKQTMTRRIACTYDEARGVWLPDRPEEAAGLFTGIRVDRTIKEAPETSMEALAAAWLQQDAAGLIKFKLDWQDLREALLQSFERGFREDVPGQYTEEQARQASEAYLDSFAQCKVKAQPNSAKIVGEKATVELTVDRLSEVDPDKIAREMEESGISYASDEEATAEYIRRLVAHLRQRRVIGTGTLQVNCVYNPFTGVWHPADLTEFGISLYNAADGF</sequence>